<sequence length="301" mass="34607">MNFTVRKIYESLRSTKCVLDRRAHVLPFGGVNTQARYKSIATRPKVIIKNKYEQHDSDSGLYGYSLLAIPIICFGLGTWQINRRRWKLNLIHDLERRTTMEPIDLPLDLDELNDKEYYCVKVRGKFIYEREFLIGPRSLIVKGQALSEKGGGIFSGRSSTGFYVVTPFKLEDRDITIMVNRGWIPKNARLTYKQEKNITDSMEIVGIVRLGETRPPFIPSNSPSSGVWHYRDLNALAKVAESEPVYIDLLIGYGTPKGPIGGQTKVVLRNEHLSYIITWYGLSISTAYIWYRYFIQKLPVM</sequence>
<evidence type="ECO:0000256" key="4">
    <source>
        <dbReference type="ARBA" id="ARBA00022989"/>
    </source>
</evidence>
<dbReference type="GeneID" id="106747816"/>
<comment type="function">
    <text evidence="6">Probably involved in the biogenesis of the COX complex.</text>
</comment>
<keyword evidence="6" id="KW-0496">Mitochondrion</keyword>
<dbReference type="RefSeq" id="XP_014481222.1">
    <property type="nucleotide sequence ID" value="XM_014625736.1"/>
</dbReference>
<dbReference type="CDD" id="cd06662">
    <property type="entry name" value="SURF1"/>
    <property type="match status" value="1"/>
</dbReference>
<dbReference type="Pfam" id="PF02104">
    <property type="entry name" value="SURF1"/>
    <property type="match status" value="1"/>
</dbReference>
<protein>
    <recommendedName>
        <fullName evidence="6">SURF1-like protein</fullName>
    </recommendedName>
</protein>
<dbReference type="PANTHER" id="PTHR23427">
    <property type="entry name" value="SURFEIT LOCUS PROTEIN"/>
    <property type="match status" value="1"/>
</dbReference>
<evidence type="ECO:0000256" key="2">
    <source>
        <dbReference type="ARBA" id="ARBA00007165"/>
    </source>
</evidence>
<accession>A0A6P3XSP5</accession>
<evidence type="ECO:0000313" key="7">
    <source>
        <dbReference type="Proteomes" id="UP000515204"/>
    </source>
</evidence>
<dbReference type="CTD" id="6834"/>
<dbReference type="PANTHER" id="PTHR23427:SF2">
    <property type="entry name" value="SURFEIT LOCUS PROTEIN 1"/>
    <property type="match status" value="1"/>
</dbReference>
<dbReference type="Proteomes" id="UP000515204">
    <property type="component" value="Unplaced"/>
</dbReference>
<dbReference type="OrthoDB" id="10040024at2759"/>
<dbReference type="InterPro" id="IPR002994">
    <property type="entry name" value="Surf1/Shy1"/>
</dbReference>
<dbReference type="InterPro" id="IPR045214">
    <property type="entry name" value="Surf1/Surf4"/>
</dbReference>
<name>A0A6P3XSP5_DINQU</name>
<comment type="subcellular location">
    <subcellularLocation>
        <location evidence="1">Membrane</location>
    </subcellularLocation>
    <subcellularLocation>
        <location evidence="6">Mitochondrion inner membrane</location>
        <topology evidence="6">Multi-pass membrane protein</topology>
    </subcellularLocation>
</comment>
<gene>
    <name evidence="8" type="primary">LOC106747816</name>
</gene>
<dbReference type="KEGG" id="dqu:106747816"/>
<evidence type="ECO:0000256" key="1">
    <source>
        <dbReference type="ARBA" id="ARBA00004370"/>
    </source>
</evidence>
<dbReference type="GO" id="GO:0005743">
    <property type="term" value="C:mitochondrial inner membrane"/>
    <property type="evidence" value="ECO:0007669"/>
    <property type="project" value="UniProtKB-SubCell"/>
</dbReference>
<feature type="transmembrane region" description="Helical" evidence="6">
    <location>
        <begin position="273"/>
        <end position="291"/>
    </location>
</feature>
<dbReference type="GO" id="GO:0033617">
    <property type="term" value="P:mitochondrial respiratory chain complex IV assembly"/>
    <property type="evidence" value="ECO:0007669"/>
    <property type="project" value="TreeGrafter"/>
</dbReference>
<organism evidence="7 8">
    <name type="scientific">Dinoponera quadriceps</name>
    <name type="common">South American ant</name>
    <dbReference type="NCBI Taxonomy" id="609295"/>
    <lineage>
        <taxon>Eukaryota</taxon>
        <taxon>Metazoa</taxon>
        <taxon>Ecdysozoa</taxon>
        <taxon>Arthropoda</taxon>
        <taxon>Hexapoda</taxon>
        <taxon>Insecta</taxon>
        <taxon>Pterygota</taxon>
        <taxon>Neoptera</taxon>
        <taxon>Endopterygota</taxon>
        <taxon>Hymenoptera</taxon>
        <taxon>Apocrita</taxon>
        <taxon>Aculeata</taxon>
        <taxon>Formicoidea</taxon>
        <taxon>Formicidae</taxon>
        <taxon>Ponerinae</taxon>
        <taxon>Ponerini</taxon>
        <taxon>Dinoponera</taxon>
    </lineage>
</organism>
<evidence type="ECO:0000313" key="8">
    <source>
        <dbReference type="RefSeq" id="XP_014481222.1"/>
    </source>
</evidence>
<reference evidence="8" key="1">
    <citation type="submission" date="2025-08" db="UniProtKB">
        <authorList>
            <consortium name="RefSeq"/>
        </authorList>
    </citation>
    <scope>IDENTIFICATION</scope>
</reference>
<evidence type="ECO:0000256" key="6">
    <source>
        <dbReference type="RuleBase" id="RU363076"/>
    </source>
</evidence>
<evidence type="ECO:0000256" key="5">
    <source>
        <dbReference type="ARBA" id="ARBA00023136"/>
    </source>
</evidence>
<keyword evidence="3 6" id="KW-0812">Transmembrane</keyword>
<proteinExistence type="inferred from homology"/>
<evidence type="ECO:0000256" key="3">
    <source>
        <dbReference type="ARBA" id="ARBA00022692"/>
    </source>
</evidence>
<keyword evidence="7" id="KW-1185">Reference proteome</keyword>
<keyword evidence="4 6" id="KW-1133">Transmembrane helix</keyword>
<keyword evidence="6" id="KW-0999">Mitochondrion inner membrane</keyword>
<feature type="transmembrane region" description="Helical" evidence="6">
    <location>
        <begin position="61"/>
        <end position="79"/>
    </location>
</feature>
<dbReference type="PROSITE" id="PS50895">
    <property type="entry name" value="SURF1"/>
    <property type="match status" value="1"/>
</dbReference>
<comment type="similarity">
    <text evidence="2 6">Belongs to the SURF1 family.</text>
</comment>
<dbReference type="AlphaFoldDB" id="A0A6P3XSP5"/>
<keyword evidence="5 6" id="KW-0472">Membrane</keyword>